<dbReference type="Gene3D" id="3.30.420.340">
    <property type="entry name" value="UvrC, RNAse H endonuclease domain"/>
    <property type="match status" value="1"/>
</dbReference>
<feature type="domain" description="UvrC family homology region profile" evidence="7">
    <location>
        <begin position="216"/>
        <end position="349"/>
    </location>
</feature>
<dbReference type="FunFam" id="3.40.1440.10:FF:000001">
    <property type="entry name" value="UvrABC system protein C"/>
    <property type="match status" value="1"/>
</dbReference>
<dbReference type="InterPro" id="IPR001162">
    <property type="entry name" value="UvrC_RNase_H_dom"/>
</dbReference>
<dbReference type="Proteomes" id="UP000034893">
    <property type="component" value="Unassembled WGS sequence"/>
</dbReference>
<dbReference type="InterPro" id="IPR050066">
    <property type="entry name" value="UvrABC_protein_C"/>
</dbReference>
<dbReference type="PANTHER" id="PTHR30562:SF1">
    <property type="entry name" value="UVRABC SYSTEM PROTEIN C"/>
    <property type="match status" value="1"/>
</dbReference>
<dbReference type="Gene3D" id="3.40.1440.10">
    <property type="entry name" value="GIY-YIG endonuclease"/>
    <property type="match status" value="1"/>
</dbReference>
<evidence type="ECO:0000256" key="4">
    <source>
        <dbReference type="ARBA" id="ARBA00022881"/>
    </source>
</evidence>
<feature type="domain" description="GIY-YIG" evidence="6">
    <location>
        <begin position="13"/>
        <end position="91"/>
    </location>
</feature>
<dbReference type="GO" id="GO:0006289">
    <property type="term" value="P:nucleotide-excision repair"/>
    <property type="evidence" value="ECO:0007669"/>
    <property type="project" value="InterPro"/>
</dbReference>
<proteinExistence type="predicted"/>
<dbReference type="InterPro" id="IPR035901">
    <property type="entry name" value="GIY-YIG_endonuc_sf"/>
</dbReference>
<reference evidence="8 9" key="1">
    <citation type="journal article" date="2015" name="Nature">
        <title>rRNA introns, odd ribosomes, and small enigmatic genomes across a large radiation of phyla.</title>
        <authorList>
            <person name="Brown C.T."/>
            <person name="Hug L.A."/>
            <person name="Thomas B.C."/>
            <person name="Sharon I."/>
            <person name="Castelle C.J."/>
            <person name="Singh A."/>
            <person name="Wilkins M.J."/>
            <person name="Williams K.H."/>
            <person name="Banfield J.F."/>
        </authorList>
    </citation>
    <scope>NUCLEOTIDE SEQUENCE [LARGE SCALE GENOMIC DNA]</scope>
</reference>
<keyword evidence="4" id="KW-0267">Excision nuclease</keyword>
<protein>
    <submittedName>
        <fullName evidence="8">Excinuclease ABC subunit C</fullName>
    </submittedName>
</protein>
<evidence type="ECO:0000259" key="7">
    <source>
        <dbReference type="PROSITE" id="PS50165"/>
    </source>
</evidence>
<dbReference type="PROSITE" id="PS50165">
    <property type="entry name" value="UVRC"/>
    <property type="match status" value="1"/>
</dbReference>
<dbReference type="SMART" id="SM00465">
    <property type="entry name" value="GIYc"/>
    <property type="match status" value="1"/>
</dbReference>
<accession>A0A0G0LNL3</accession>
<dbReference type="PROSITE" id="PS50164">
    <property type="entry name" value="GIY_YIG"/>
    <property type="match status" value="1"/>
</dbReference>
<organism evidence="8 9">
    <name type="scientific">Candidatus Curtissbacteria bacterium GW2011_GWC2_38_9</name>
    <dbReference type="NCBI Taxonomy" id="1618414"/>
    <lineage>
        <taxon>Bacteria</taxon>
        <taxon>Candidatus Curtissiibacteriota</taxon>
    </lineage>
</organism>
<evidence type="ECO:0000256" key="2">
    <source>
        <dbReference type="ARBA" id="ARBA00022763"/>
    </source>
</evidence>
<comment type="caution">
    <text evidence="8">The sequence shown here is derived from an EMBL/GenBank/DDBJ whole genome shotgun (WGS) entry which is preliminary data.</text>
</comment>
<dbReference type="Pfam" id="PF01541">
    <property type="entry name" value="GIY-YIG"/>
    <property type="match status" value="1"/>
</dbReference>
<dbReference type="AlphaFoldDB" id="A0A0G0LNL3"/>
<dbReference type="GO" id="GO:0009381">
    <property type="term" value="F:excinuclease ABC activity"/>
    <property type="evidence" value="ECO:0007669"/>
    <property type="project" value="InterPro"/>
</dbReference>
<evidence type="ECO:0000313" key="8">
    <source>
        <dbReference type="EMBL" id="KKQ89570.1"/>
    </source>
</evidence>
<keyword evidence="5" id="KW-0234">DNA repair</keyword>
<dbReference type="InterPro" id="IPR047296">
    <property type="entry name" value="GIY-YIG_UvrC_Cho"/>
</dbReference>
<dbReference type="PATRIC" id="fig|1618414.3.peg.365"/>
<gene>
    <name evidence="8" type="ORF">UT12_C0011G0026</name>
</gene>
<keyword evidence="2" id="KW-0227">DNA damage</keyword>
<dbReference type="CDD" id="cd10434">
    <property type="entry name" value="GIY-YIG_UvrC_Cho"/>
    <property type="match status" value="1"/>
</dbReference>
<keyword evidence="1" id="KW-0963">Cytoplasm</keyword>
<dbReference type="GO" id="GO:0009380">
    <property type="term" value="C:excinuclease repair complex"/>
    <property type="evidence" value="ECO:0007669"/>
    <property type="project" value="TreeGrafter"/>
</dbReference>
<evidence type="ECO:0000259" key="6">
    <source>
        <dbReference type="PROSITE" id="PS50164"/>
    </source>
</evidence>
<dbReference type="SUPFAM" id="SSF46600">
    <property type="entry name" value="C-terminal UvrC-binding domain of UvrB"/>
    <property type="match status" value="1"/>
</dbReference>
<dbReference type="InterPro" id="IPR036876">
    <property type="entry name" value="UVR_dom_sf"/>
</dbReference>
<dbReference type="InterPro" id="IPR038476">
    <property type="entry name" value="UvrC_RNase_H_dom_sf"/>
</dbReference>
<sequence>MDQIKKKIKDLPDTPGIYKFFDRNRKLIYIGKSVSIKKRVASYFTIKILGPKTDFMVKQIAHIEYIKVFSEFEALLLEAELIKKYKPFFNTVAKDDKSPLYIKITADEIPLLTVARREQYQKGLFLKGPFPSAKTTREVLRIIRKIFPYCHHKNPKKPCLFVSLGLCPYPYESDQSQVSYLENVKNIKKLLSGKSKIVIRELFAKMKKLANLQKFEEAQKIKIQIENLQYILTSYHAPQEFLKQPSLVDDLVMSKLKSLQSLLNLKKIPRRIECFDISSLAGKFATGSMVVFTNGQVDKSQYRRFRIKFSTKVDDYEMIREVLERRFKNNWQTPDLIIIDGGRGQLNIAVATVNKFKLTIPVIAIAKRYEQIYTHFKILPISLPKENIERQLVEAIRNETHRFALSYHQLIRSKALLKT</sequence>
<dbReference type="Pfam" id="PF08459">
    <property type="entry name" value="UvrC_RNaseH_dom"/>
    <property type="match status" value="1"/>
</dbReference>
<evidence type="ECO:0000256" key="5">
    <source>
        <dbReference type="ARBA" id="ARBA00023204"/>
    </source>
</evidence>
<dbReference type="PANTHER" id="PTHR30562">
    <property type="entry name" value="UVRC/OXIDOREDUCTASE"/>
    <property type="match status" value="1"/>
</dbReference>
<dbReference type="EMBL" id="LBVP01000011">
    <property type="protein sequence ID" value="KKQ89570.1"/>
    <property type="molecule type" value="Genomic_DNA"/>
</dbReference>
<dbReference type="SUPFAM" id="SSF82771">
    <property type="entry name" value="GIY-YIG endonuclease"/>
    <property type="match status" value="1"/>
</dbReference>
<evidence type="ECO:0000313" key="9">
    <source>
        <dbReference type="Proteomes" id="UP000034893"/>
    </source>
</evidence>
<evidence type="ECO:0000256" key="1">
    <source>
        <dbReference type="ARBA" id="ARBA00022490"/>
    </source>
</evidence>
<name>A0A0G0LNL3_9BACT</name>
<keyword evidence="3" id="KW-0228">DNA excision</keyword>
<dbReference type="InterPro" id="IPR000305">
    <property type="entry name" value="GIY-YIG_endonuc"/>
</dbReference>
<evidence type="ECO:0000256" key="3">
    <source>
        <dbReference type="ARBA" id="ARBA00022769"/>
    </source>
</evidence>